<dbReference type="AlphaFoldDB" id="A0AAV7VXS3"/>
<comment type="caution">
    <text evidence="1">The sequence shown here is derived from an EMBL/GenBank/DDBJ whole genome shotgun (WGS) entry which is preliminary data.</text>
</comment>
<protein>
    <submittedName>
        <fullName evidence="1">Uncharacterized protein</fullName>
    </submittedName>
</protein>
<keyword evidence="2" id="KW-1185">Reference proteome</keyword>
<gene>
    <name evidence="1" type="ORF">NDU88_000987</name>
</gene>
<dbReference type="Proteomes" id="UP001066276">
    <property type="component" value="Chromosome 1_2"/>
</dbReference>
<evidence type="ECO:0000313" key="2">
    <source>
        <dbReference type="Proteomes" id="UP001066276"/>
    </source>
</evidence>
<proteinExistence type="predicted"/>
<evidence type="ECO:0000313" key="1">
    <source>
        <dbReference type="EMBL" id="KAJ1205559.1"/>
    </source>
</evidence>
<organism evidence="1 2">
    <name type="scientific">Pleurodeles waltl</name>
    <name type="common">Iberian ribbed newt</name>
    <dbReference type="NCBI Taxonomy" id="8319"/>
    <lineage>
        <taxon>Eukaryota</taxon>
        <taxon>Metazoa</taxon>
        <taxon>Chordata</taxon>
        <taxon>Craniata</taxon>
        <taxon>Vertebrata</taxon>
        <taxon>Euteleostomi</taxon>
        <taxon>Amphibia</taxon>
        <taxon>Batrachia</taxon>
        <taxon>Caudata</taxon>
        <taxon>Salamandroidea</taxon>
        <taxon>Salamandridae</taxon>
        <taxon>Pleurodelinae</taxon>
        <taxon>Pleurodeles</taxon>
    </lineage>
</organism>
<reference evidence="1" key="1">
    <citation type="journal article" date="2022" name="bioRxiv">
        <title>Sequencing and chromosome-scale assembly of the giantPleurodeles waltlgenome.</title>
        <authorList>
            <person name="Brown T."/>
            <person name="Elewa A."/>
            <person name="Iarovenko S."/>
            <person name="Subramanian E."/>
            <person name="Araus A.J."/>
            <person name="Petzold A."/>
            <person name="Susuki M."/>
            <person name="Suzuki K.-i.T."/>
            <person name="Hayashi T."/>
            <person name="Toyoda A."/>
            <person name="Oliveira C."/>
            <person name="Osipova E."/>
            <person name="Leigh N.D."/>
            <person name="Simon A."/>
            <person name="Yun M.H."/>
        </authorList>
    </citation>
    <scope>NUCLEOTIDE SEQUENCE</scope>
    <source>
        <strain evidence="1">20211129_DDA</strain>
        <tissue evidence="1">Liver</tissue>
    </source>
</reference>
<name>A0AAV7VXS3_PLEWA</name>
<sequence>METVLECATIEKEMLELEERAKTTATADCRHRLQLRQQDFKVLVENQTQTYSLATQRHLYDVGEKASKLLALLDRRNGERSWVLVIHDGSGTLHIANAAIA</sequence>
<dbReference type="EMBL" id="JANPWB010000002">
    <property type="protein sequence ID" value="KAJ1205559.1"/>
    <property type="molecule type" value="Genomic_DNA"/>
</dbReference>
<accession>A0AAV7VXS3</accession>